<evidence type="ECO:0000256" key="2">
    <source>
        <dbReference type="ARBA" id="ARBA00023125"/>
    </source>
</evidence>
<dbReference type="CDD" id="cd00093">
    <property type="entry name" value="HTH_XRE"/>
    <property type="match status" value="1"/>
</dbReference>
<dbReference type="PANTHER" id="PTHR46797:SF23">
    <property type="entry name" value="HTH-TYPE TRANSCRIPTIONAL REGULATOR SUTR"/>
    <property type="match status" value="1"/>
</dbReference>
<dbReference type="Gene3D" id="1.10.260.40">
    <property type="entry name" value="lambda repressor-like DNA-binding domains"/>
    <property type="match status" value="1"/>
</dbReference>
<dbReference type="EMBL" id="LNXY01000020">
    <property type="protein sequence ID" value="KTC88007.1"/>
    <property type="molecule type" value="Genomic_DNA"/>
</dbReference>
<dbReference type="AlphaFoldDB" id="A0A0W0SXA8"/>
<dbReference type="GO" id="GO:0003677">
    <property type="term" value="F:DNA binding"/>
    <property type="evidence" value="ECO:0007669"/>
    <property type="project" value="UniProtKB-KW"/>
</dbReference>
<dbReference type="CDD" id="cd02209">
    <property type="entry name" value="cupin_XRE_C"/>
    <property type="match status" value="1"/>
</dbReference>
<gene>
    <name evidence="5" type="primary">ydcN</name>
    <name evidence="5" type="ORF">Ldro_1626</name>
</gene>
<keyword evidence="6" id="KW-1185">Reference proteome</keyword>
<evidence type="ECO:0000259" key="4">
    <source>
        <dbReference type="PROSITE" id="PS50943"/>
    </source>
</evidence>
<evidence type="ECO:0000256" key="1">
    <source>
        <dbReference type="ARBA" id="ARBA00023015"/>
    </source>
</evidence>
<name>A0A0W0SXA8_9GAMM</name>
<reference evidence="5 6" key="1">
    <citation type="submission" date="2015-11" db="EMBL/GenBank/DDBJ databases">
        <title>Genomic analysis of 38 Legionella species identifies large and diverse effector repertoires.</title>
        <authorList>
            <person name="Burstein D."/>
            <person name="Amaro F."/>
            <person name="Zusman T."/>
            <person name="Lifshitz Z."/>
            <person name="Cohen O."/>
            <person name="Gilbert J.A."/>
            <person name="Pupko T."/>
            <person name="Shuman H.A."/>
            <person name="Segal G."/>
        </authorList>
    </citation>
    <scope>NUCLEOTIDE SEQUENCE [LARGE SCALE GENOMIC DNA]</scope>
    <source>
        <strain evidence="5 6">ATCC 700990</strain>
    </source>
</reference>
<dbReference type="SUPFAM" id="SSF51182">
    <property type="entry name" value="RmlC-like cupins"/>
    <property type="match status" value="1"/>
</dbReference>
<dbReference type="GO" id="GO:0005829">
    <property type="term" value="C:cytosol"/>
    <property type="evidence" value="ECO:0007669"/>
    <property type="project" value="TreeGrafter"/>
</dbReference>
<comment type="caution">
    <text evidence="5">The sequence shown here is derived from an EMBL/GenBank/DDBJ whole genome shotgun (WGS) entry which is preliminary data.</text>
</comment>
<protein>
    <submittedName>
        <fullName evidence="5">DNA-binding transcriptional regulator</fullName>
    </submittedName>
</protein>
<dbReference type="Pfam" id="PF01381">
    <property type="entry name" value="HTH_3"/>
    <property type="match status" value="1"/>
</dbReference>
<dbReference type="GO" id="GO:0003700">
    <property type="term" value="F:DNA-binding transcription factor activity"/>
    <property type="evidence" value="ECO:0007669"/>
    <property type="project" value="TreeGrafter"/>
</dbReference>
<dbReference type="STRING" id="1212489.Ldro_1626"/>
<dbReference type="SMART" id="SM00530">
    <property type="entry name" value="HTH_XRE"/>
    <property type="match status" value="1"/>
</dbReference>
<dbReference type="InterPro" id="IPR013096">
    <property type="entry name" value="Cupin_2"/>
</dbReference>
<dbReference type="InterPro" id="IPR001387">
    <property type="entry name" value="Cro/C1-type_HTH"/>
</dbReference>
<dbReference type="Gene3D" id="2.60.120.10">
    <property type="entry name" value="Jelly Rolls"/>
    <property type="match status" value="1"/>
</dbReference>
<dbReference type="InterPro" id="IPR050807">
    <property type="entry name" value="TransReg_Diox_bact_type"/>
</dbReference>
<keyword evidence="2 5" id="KW-0238">DNA-binding</keyword>
<dbReference type="PANTHER" id="PTHR46797">
    <property type="entry name" value="HTH-TYPE TRANSCRIPTIONAL REGULATOR"/>
    <property type="match status" value="1"/>
</dbReference>
<dbReference type="PROSITE" id="PS50943">
    <property type="entry name" value="HTH_CROC1"/>
    <property type="match status" value="1"/>
</dbReference>
<dbReference type="Proteomes" id="UP000054736">
    <property type="component" value="Unassembled WGS sequence"/>
</dbReference>
<dbReference type="InterPro" id="IPR011051">
    <property type="entry name" value="RmlC_Cupin_sf"/>
</dbReference>
<keyword evidence="3" id="KW-0804">Transcription</keyword>
<dbReference type="InterPro" id="IPR014710">
    <property type="entry name" value="RmlC-like_jellyroll"/>
</dbReference>
<dbReference type="InterPro" id="IPR010982">
    <property type="entry name" value="Lambda_DNA-bd_dom_sf"/>
</dbReference>
<dbReference type="PATRIC" id="fig|1212489.4.peg.1718"/>
<feature type="domain" description="HTH cro/C1-type" evidence="4">
    <location>
        <begin position="12"/>
        <end position="66"/>
    </location>
</feature>
<keyword evidence="1" id="KW-0805">Transcription regulation</keyword>
<dbReference type="SUPFAM" id="SSF47413">
    <property type="entry name" value="lambda repressor-like DNA-binding domains"/>
    <property type="match status" value="1"/>
</dbReference>
<organism evidence="5 6">
    <name type="scientific">Legionella drozanskii LLAP-1</name>
    <dbReference type="NCBI Taxonomy" id="1212489"/>
    <lineage>
        <taxon>Bacteria</taxon>
        <taxon>Pseudomonadati</taxon>
        <taxon>Pseudomonadota</taxon>
        <taxon>Gammaproteobacteria</taxon>
        <taxon>Legionellales</taxon>
        <taxon>Legionellaceae</taxon>
        <taxon>Legionella</taxon>
    </lineage>
</organism>
<dbReference type="RefSeq" id="WP_058495905.1">
    <property type="nucleotide sequence ID" value="NZ_CAAAIU010000002.1"/>
</dbReference>
<proteinExistence type="predicted"/>
<evidence type="ECO:0000313" key="5">
    <source>
        <dbReference type="EMBL" id="KTC88007.1"/>
    </source>
</evidence>
<evidence type="ECO:0000313" key="6">
    <source>
        <dbReference type="Proteomes" id="UP000054736"/>
    </source>
</evidence>
<sequence length="186" mass="20897">MKNISHHIAETLKKLRHQQGWSLDKTAQETGVSKAMLGQIERGESSPTVATLWKIASGFQTSFSSFIEEFPIESAGMIYRSVQTQSLSHVNEKIHITTLFPFDQQLRFELFSIELPPGCEHLSTAHEPGVIEHVIVVSGEMEVLLNNIWQTLQQGDALRFTANQAHGYRNKGSVSAVFHNIIHYPT</sequence>
<dbReference type="Pfam" id="PF07883">
    <property type="entry name" value="Cupin_2"/>
    <property type="match status" value="1"/>
</dbReference>
<dbReference type="OrthoDB" id="9792093at2"/>
<accession>A0A0W0SXA8</accession>
<evidence type="ECO:0000256" key="3">
    <source>
        <dbReference type="ARBA" id="ARBA00023163"/>
    </source>
</evidence>